<dbReference type="SUPFAM" id="SSF109604">
    <property type="entry name" value="HD-domain/PDEase-like"/>
    <property type="match status" value="1"/>
</dbReference>
<accession>A0A6S6M0U7</accession>
<name>A0A6S6M0U7_9BACT</name>
<dbReference type="PANTHER" id="PTHR43155:SF2">
    <property type="entry name" value="CYCLIC DI-GMP PHOSPHODIESTERASE PA4108"/>
    <property type="match status" value="1"/>
</dbReference>
<feature type="domain" description="HD-GYP" evidence="1">
    <location>
        <begin position="126"/>
        <end position="311"/>
    </location>
</feature>
<evidence type="ECO:0000313" key="3">
    <source>
        <dbReference type="Proteomes" id="UP000515472"/>
    </source>
</evidence>
<sequence>MYRMIQLESLVPETLPGVALFIKHGDNHVLYKNPNLSFTQNDKERLLDNNVNQLFIKAAEMSTYNQYVEANLPILLSDDDIEPIVKQNMLYQASINYVQEIFDSPAIAIKQNVERCRNLISLILNDVMNSDGVINALSSLVDHNTYTYVHSVQVAAYSIALHVKMLELSRDELMDVGIGSLFHDYGKVYVPKELLDKPGKLTASEFMEVKKHPVYGYSTLKDLEIFTPVALGIVKHHHEKENGNGYPDGLFSYDIARSSKITAIADVFSALTTTRSYRNALSKESALEIMYGEMEGSFDMQYLDTFRESLN</sequence>
<evidence type="ECO:0000313" key="2">
    <source>
        <dbReference type="EMBL" id="BCG45401.1"/>
    </source>
</evidence>
<keyword evidence="3" id="KW-1185">Reference proteome</keyword>
<dbReference type="SMART" id="SM00471">
    <property type="entry name" value="HDc"/>
    <property type="match status" value="1"/>
</dbReference>
<dbReference type="AlphaFoldDB" id="A0A6S6M0U7"/>
<dbReference type="Gene3D" id="1.10.3210.10">
    <property type="entry name" value="Hypothetical protein af1432"/>
    <property type="match status" value="1"/>
</dbReference>
<protein>
    <submittedName>
        <fullName evidence="2">Putative PAS/PAC sensor protein</fullName>
    </submittedName>
</protein>
<organism evidence="2 3">
    <name type="scientific">Citrifermentans bremense</name>
    <dbReference type="NCBI Taxonomy" id="60035"/>
    <lineage>
        <taxon>Bacteria</taxon>
        <taxon>Pseudomonadati</taxon>
        <taxon>Thermodesulfobacteriota</taxon>
        <taxon>Desulfuromonadia</taxon>
        <taxon>Geobacterales</taxon>
        <taxon>Geobacteraceae</taxon>
        <taxon>Citrifermentans</taxon>
    </lineage>
</organism>
<dbReference type="RefSeq" id="WP_185243817.1">
    <property type="nucleotide sequence ID" value="NZ_AP023213.1"/>
</dbReference>
<proteinExistence type="predicted"/>
<dbReference type="Proteomes" id="UP000515472">
    <property type="component" value="Chromosome"/>
</dbReference>
<dbReference type="Pfam" id="PF13487">
    <property type="entry name" value="HD_5"/>
    <property type="match status" value="1"/>
</dbReference>
<dbReference type="InterPro" id="IPR003607">
    <property type="entry name" value="HD/PDEase_dom"/>
</dbReference>
<dbReference type="InterPro" id="IPR037522">
    <property type="entry name" value="HD_GYP_dom"/>
</dbReference>
<gene>
    <name evidence="2" type="ORF">GEOBRER4_n0155</name>
</gene>
<dbReference type="KEGG" id="gbn:GEOBRER4_01510"/>
<dbReference type="EMBL" id="AP023213">
    <property type="protein sequence ID" value="BCG45401.1"/>
    <property type="molecule type" value="Genomic_DNA"/>
</dbReference>
<dbReference type="CDD" id="cd00077">
    <property type="entry name" value="HDc"/>
    <property type="match status" value="1"/>
</dbReference>
<dbReference type="PROSITE" id="PS51832">
    <property type="entry name" value="HD_GYP"/>
    <property type="match status" value="1"/>
</dbReference>
<reference evidence="2 3" key="1">
    <citation type="submission" date="2020-06" db="EMBL/GenBank/DDBJ databases">
        <title>Interaction of electrochemicaly active bacteria, Geobacter bremensis R4 on different carbon anode.</title>
        <authorList>
            <person name="Meng L."/>
            <person name="Yoshida N."/>
        </authorList>
    </citation>
    <scope>NUCLEOTIDE SEQUENCE [LARGE SCALE GENOMIC DNA]</scope>
    <source>
        <strain evidence="2 3">R4</strain>
    </source>
</reference>
<evidence type="ECO:0000259" key="1">
    <source>
        <dbReference type="PROSITE" id="PS51832"/>
    </source>
</evidence>
<dbReference type="PANTHER" id="PTHR43155">
    <property type="entry name" value="CYCLIC DI-GMP PHOSPHODIESTERASE PA4108-RELATED"/>
    <property type="match status" value="1"/>
</dbReference>